<sequence length="306" mass="31450">MKVTDEFQVPEADKRTFLKLLGGSAAVGAVGTGTVSAQEAIDAELEGPLEGVDEAAGTIDVMGIAVDVSDASMSSPTADLMIGDLAGDPFPGRGSTPGFLGGTAAPVGTTMDTGGVVTADTLFVEPAENVIVGAVTENTTETNGSNEDAINEGTFAVQDTVIRTAQDPRLPFSAVVEAGFTVDVSTVPEGSLAEVEGYYGDDGVLYAHTLVVEEGETDGQPSTSITRAECDDDDGELEVRGESSTPDGSISVYDHNTDELLGTTAIEQGDGSTGEFRLRANVEECPTVVRAENSNGSRDVSDVEVD</sequence>
<keyword evidence="3" id="KW-1185">Reference proteome</keyword>
<name>A0A7D5L9T3_9EURY</name>
<evidence type="ECO:0000313" key="2">
    <source>
        <dbReference type="EMBL" id="QLG61330.1"/>
    </source>
</evidence>
<dbReference type="EMBL" id="CP058579">
    <property type="protein sequence ID" value="QLG61330.1"/>
    <property type="molecule type" value="Genomic_DNA"/>
</dbReference>
<reference evidence="2 3" key="1">
    <citation type="submission" date="2020-06" db="EMBL/GenBank/DDBJ databases">
        <title>NJ-3-1, isolated from saline soil.</title>
        <authorList>
            <person name="Cui H.L."/>
            <person name="Shi X."/>
        </authorList>
    </citation>
    <scope>NUCLEOTIDE SEQUENCE [LARGE SCALE GENOMIC DNA]</scope>
    <source>
        <strain evidence="2 3">NJ-3-1</strain>
    </source>
</reference>
<dbReference type="KEGG" id="halu:HUG12_06105"/>
<feature type="region of interest" description="Disordered" evidence="1">
    <location>
        <begin position="215"/>
        <end position="253"/>
    </location>
</feature>
<dbReference type="AlphaFoldDB" id="A0A7D5L9T3"/>
<gene>
    <name evidence="2" type="ORF">HUG12_06105</name>
</gene>
<dbReference type="Proteomes" id="UP000509626">
    <property type="component" value="Chromosome"/>
</dbReference>
<dbReference type="PROSITE" id="PS51318">
    <property type="entry name" value="TAT"/>
    <property type="match status" value="1"/>
</dbReference>
<evidence type="ECO:0000256" key="1">
    <source>
        <dbReference type="SAM" id="MobiDB-lite"/>
    </source>
</evidence>
<accession>A0A7D5L9T3</accession>
<dbReference type="GeneID" id="56037014"/>
<evidence type="ECO:0000313" key="3">
    <source>
        <dbReference type="Proteomes" id="UP000509626"/>
    </source>
</evidence>
<dbReference type="RefSeq" id="WP_179267915.1">
    <property type="nucleotide sequence ID" value="NZ_CP058579.1"/>
</dbReference>
<dbReference type="InterPro" id="IPR006311">
    <property type="entry name" value="TAT_signal"/>
</dbReference>
<organism evidence="2 3">
    <name type="scientific">Halorarum salinum</name>
    <dbReference type="NCBI Taxonomy" id="2743089"/>
    <lineage>
        <taxon>Archaea</taxon>
        <taxon>Methanobacteriati</taxon>
        <taxon>Methanobacteriota</taxon>
        <taxon>Stenosarchaea group</taxon>
        <taxon>Halobacteria</taxon>
        <taxon>Halobacteriales</taxon>
        <taxon>Haloferacaceae</taxon>
        <taxon>Halorarum</taxon>
    </lineage>
</organism>
<proteinExistence type="predicted"/>
<protein>
    <submittedName>
        <fullName evidence="2">Uncharacterized protein</fullName>
    </submittedName>
</protein>